<organism evidence="2 3">
    <name type="scientific">Methanobrevibacter curvatus</name>
    <dbReference type="NCBI Taxonomy" id="49547"/>
    <lineage>
        <taxon>Archaea</taxon>
        <taxon>Methanobacteriati</taxon>
        <taxon>Methanobacteriota</taxon>
        <taxon>Methanomada group</taxon>
        <taxon>Methanobacteria</taxon>
        <taxon>Methanobacteriales</taxon>
        <taxon>Methanobacteriaceae</taxon>
        <taxon>Methanobrevibacter</taxon>
    </lineage>
</organism>
<dbReference type="EMBL" id="LWMV01000177">
    <property type="protein sequence ID" value="KZX11963.1"/>
    <property type="molecule type" value="Genomic_DNA"/>
</dbReference>
<dbReference type="STRING" id="49547.MBCUR_12280"/>
<evidence type="ECO:0000313" key="2">
    <source>
        <dbReference type="EMBL" id="KZX11963.1"/>
    </source>
</evidence>
<feature type="domain" description="NurA" evidence="1">
    <location>
        <begin position="46"/>
        <end position="363"/>
    </location>
</feature>
<name>A0A166AFH2_9EURY</name>
<keyword evidence="3" id="KW-1185">Reference proteome</keyword>
<dbReference type="SMART" id="SM00933">
    <property type="entry name" value="NurA"/>
    <property type="match status" value="1"/>
</dbReference>
<gene>
    <name evidence="2" type="ORF">MBCUR_12280</name>
</gene>
<evidence type="ECO:0000259" key="1">
    <source>
        <dbReference type="SMART" id="SM00933"/>
    </source>
</evidence>
<dbReference type="PATRIC" id="fig|49547.3.peg.1319"/>
<dbReference type="RefSeq" id="WP_067091612.1">
    <property type="nucleotide sequence ID" value="NZ_LWMV01000177.1"/>
</dbReference>
<dbReference type="Pfam" id="PF09376">
    <property type="entry name" value="NurA"/>
    <property type="match status" value="1"/>
</dbReference>
<sequence>MLESLYLKAVENKDSLTDLIEDYELKDLKVEDHWNDYEMPKLDEDYVIAAGDGSSNLKSFYSFLFYGISSESIIYDKTLKLKNTLKNNVKNNLENNLENNLNAPNNVINNLKIIESSDLNVIDNNEYSKERIRNYMGIFEIKNAFHCLETNNIDYYLYDGSLLGDLIRPLPGEKRLKKDVKAKIISMAHEFFNDEIKMDKIEITSNKIDNEFWEREFDNISEFELKFYLENIEKLFAISNLLKHRKKIVAISKTSTANDYFHLKIPDIGIFDSYSKRTGYTNKKVKTLSDNIKYAFPVNNEFFKSLKFTIFYIRLCNNKNILKVELPYNANKEDIEKIIAVLANESTEGYPYLLKKTHHDVVISKKDMENLSNIVGLYGKYGREMLG</sequence>
<dbReference type="AlphaFoldDB" id="A0A166AFH2"/>
<dbReference type="InterPro" id="IPR018977">
    <property type="entry name" value="NurA_domain"/>
</dbReference>
<reference evidence="2 3" key="1">
    <citation type="submission" date="2016-04" db="EMBL/GenBank/DDBJ databases">
        <title>Genome sequence of Methanobrevibacter curvatus DSM 11111.</title>
        <authorList>
            <person name="Poehlein A."/>
            <person name="Seedorf H."/>
            <person name="Daniel R."/>
        </authorList>
    </citation>
    <scope>NUCLEOTIDE SEQUENCE [LARGE SCALE GENOMIC DNA]</scope>
    <source>
        <strain evidence="2 3">DSM 11111</strain>
    </source>
</reference>
<evidence type="ECO:0000313" key="3">
    <source>
        <dbReference type="Proteomes" id="UP000077245"/>
    </source>
</evidence>
<accession>A0A166AFH2</accession>
<comment type="caution">
    <text evidence="2">The sequence shown here is derived from an EMBL/GenBank/DDBJ whole genome shotgun (WGS) entry which is preliminary data.</text>
</comment>
<protein>
    <submittedName>
        <fullName evidence="2">NurA domain protein</fullName>
    </submittedName>
</protein>
<dbReference type="Proteomes" id="UP000077245">
    <property type="component" value="Unassembled WGS sequence"/>
</dbReference>
<proteinExistence type="predicted"/>
<dbReference type="OrthoDB" id="33831at2157"/>